<dbReference type="InterPro" id="IPR011990">
    <property type="entry name" value="TPR-like_helical_dom_sf"/>
</dbReference>
<name>A0AAE3D3S8_9HYPH</name>
<dbReference type="GO" id="GO:0000160">
    <property type="term" value="P:phosphorelay signal transduction system"/>
    <property type="evidence" value="ECO:0007669"/>
    <property type="project" value="InterPro"/>
</dbReference>
<dbReference type="InterPro" id="IPR036388">
    <property type="entry name" value="WH-like_DNA-bd_sf"/>
</dbReference>
<dbReference type="Proteomes" id="UP001196509">
    <property type="component" value="Unassembled WGS sequence"/>
</dbReference>
<dbReference type="Gene3D" id="1.25.40.10">
    <property type="entry name" value="Tetratricopeptide repeat domain"/>
    <property type="match status" value="1"/>
</dbReference>
<dbReference type="SMART" id="SM00862">
    <property type="entry name" value="Trans_reg_C"/>
    <property type="match status" value="1"/>
</dbReference>
<evidence type="ECO:0000256" key="3">
    <source>
        <dbReference type="SAM" id="MobiDB-lite"/>
    </source>
</evidence>
<comment type="caution">
    <text evidence="5">The sequence shown here is derived from an EMBL/GenBank/DDBJ whole genome shotgun (WGS) entry which is preliminary data.</text>
</comment>
<evidence type="ECO:0000313" key="6">
    <source>
        <dbReference type="Proteomes" id="UP001196509"/>
    </source>
</evidence>
<proteinExistence type="predicted"/>
<dbReference type="SUPFAM" id="SSF48452">
    <property type="entry name" value="TPR-like"/>
    <property type="match status" value="1"/>
</dbReference>
<organism evidence="5 6">
    <name type="scientific">Flavimaribacter sediminis</name>
    <dbReference type="NCBI Taxonomy" id="2865987"/>
    <lineage>
        <taxon>Bacteria</taxon>
        <taxon>Pseudomonadati</taxon>
        <taxon>Pseudomonadota</taxon>
        <taxon>Alphaproteobacteria</taxon>
        <taxon>Hyphomicrobiales</taxon>
        <taxon>Rhizobiaceae</taxon>
        <taxon>Flavimaribacter</taxon>
    </lineage>
</organism>
<gene>
    <name evidence="5" type="ORF">K1W69_22500</name>
</gene>
<feature type="compositionally biased region" description="Low complexity" evidence="3">
    <location>
        <begin position="107"/>
        <end position="119"/>
    </location>
</feature>
<evidence type="ECO:0000256" key="1">
    <source>
        <dbReference type="ARBA" id="ARBA00023125"/>
    </source>
</evidence>
<dbReference type="Pfam" id="PF00486">
    <property type="entry name" value="Trans_reg_C"/>
    <property type="match status" value="1"/>
</dbReference>
<dbReference type="RefSeq" id="WP_220230710.1">
    <property type="nucleotide sequence ID" value="NZ_JAICBX010000005.1"/>
</dbReference>
<sequence length="526" mass="56807">MMIAEGQKIGPFDVDLDSRRVRRDGRESRLSPKAAGVLALLMSANGQVVARQRLLDEVWPDVTVGEEVLTQAIAELRRVFGDHARNPRYLETISKSGYRLLPGEVATPASATASETAPARNEAPPLGDWALPSGPSVVVLPFETIAASPETMAISTGLSRDIAVALARSRWLFVTGRGSVAVLKAEELDPITLARRLGVRYALSGHAMADERRLRASVQLCDAETTRVVWAETFECALDGVFDVIDAIGRQIATSVETRIEAHMRTIARLKPIEELDAWGLYHRAEGPSRYASTMAEVEQTHAILSRAVTLAPDAARISAALASLEFRRQLLFEPPTSTDALLRCVDLAGRAIELDADEPDGLVAMGCAMGAMGDRSDGLHHLLRAVALNPSSYIARSFCAWALLFVGRNADALAHADAGQSISPLDPAGFHMSAIRAHALTLAGEVEEGYRAAEASDLHPRSSHLASIIAVWCAVAAGLPDRVDFHVARLRAARPDFGLEDYFKLFPFEGDARETIARYLKAAGL</sequence>
<evidence type="ECO:0000313" key="5">
    <source>
        <dbReference type="EMBL" id="MBW8639983.1"/>
    </source>
</evidence>
<reference evidence="5" key="1">
    <citation type="submission" date="2021-08" db="EMBL/GenBank/DDBJ databases">
        <title>Hoeflea bacterium WL0058 sp. nov., isolated from the sediment.</title>
        <authorList>
            <person name="Wang L."/>
            <person name="Zhang D."/>
        </authorList>
    </citation>
    <scope>NUCLEOTIDE SEQUENCE</scope>
    <source>
        <strain evidence="5">WL0058</strain>
    </source>
</reference>
<accession>A0AAE3D3S8</accession>
<dbReference type="InterPro" id="IPR016032">
    <property type="entry name" value="Sig_transdc_resp-reg_C-effctor"/>
</dbReference>
<dbReference type="Gene3D" id="1.10.10.10">
    <property type="entry name" value="Winged helix-like DNA-binding domain superfamily/Winged helix DNA-binding domain"/>
    <property type="match status" value="1"/>
</dbReference>
<dbReference type="SUPFAM" id="SSF46894">
    <property type="entry name" value="C-terminal effector domain of the bipartite response regulators"/>
    <property type="match status" value="1"/>
</dbReference>
<dbReference type="PROSITE" id="PS51755">
    <property type="entry name" value="OMPR_PHOB"/>
    <property type="match status" value="1"/>
</dbReference>
<dbReference type="GO" id="GO:0006355">
    <property type="term" value="P:regulation of DNA-templated transcription"/>
    <property type="evidence" value="ECO:0007669"/>
    <property type="project" value="InterPro"/>
</dbReference>
<dbReference type="AlphaFoldDB" id="A0AAE3D3S8"/>
<dbReference type="InterPro" id="IPR001867">
    <property type="entry name" value="OmpR/PhoB-type_DNA-bd"/>
</dbReference>
<evidence type="ECO:0000259" key="4">
    <source>
        <dbReference type="PROSITE" id="PS51755"/>
    </source>
</evidence>
<keyword evidence="6" id="KW-1185">Reference proteome</keyword>
<dbReference type="EMBL" id="JAICBX010000005">
    <property type="protein sequence ID" value="MBW8639983.1"/>
    <property type="molecule type" value="Genomic_DNA"/>
</dbReference>
<feature type="region of interest" description="Disordered" evidence="3">
    <location>
        <begin position="107"/>
        <end position="126"/>
    </location>
</feature>
<evidence type="ECO:0000256" key="2">
    <source>
        <dbReference type="PROSITE-ProRule" id="PRU01091"/>
    </source>
</evidence>
<keyword evidence="1 2" id="KW-0238">DNA-binding</keyword>
<dbReference type="CDD" id="cd00383">
    <property type="entry name" value="trans_reg_C"/>
    <property type="match status" value="1"/>
</dbReference>
<protein>
    <submittedName>
        <fullName evidence="5">Winged helix-turn-helix domain-containing protein</fullName>
    </submittedName>
</protein>
<dbReference type="GO" id="GO:0003677">
    <property type="term" value="F:DNA binding"/>
    <property type="evidence" value="ECO:0007669"/>
    <property type="project" value="UniProtKB-UniRule"/>
</dbReference>
<feature type="domain" description="OmpR/PhoB-type" evidence="4">
    <location>
        <begin position="4"/>
        <end position="102"/>
    </location>
</feature>
<feature type="DNA-binding region" description="OmpR/PhoB-type" evidence="2">
    <location>
        <begin position="4"/>
        <end position="102"/>
    </location>
</feature>